<evidence type="ECO:0000313" key="3">
    <source>
        <dbReference type="Proteomes" id="UP000021816"/>
    </source>
</evidence>
<dbReference type="AlphaFoldDB" id="A0A011QMJ4"/>
<evidence type="ECO:0000256" key="1">
    <source>
        <dbReference type="SAM" id="MobiDB-lite"/>
    </source>
</evidence>
<sequence>MLAMMPRSSRSINEDDQPQLQQNSAPAAGGSWQINLIGLHRSDGGLCGDCKAELPEVNRLA</sequence>
<comment type="caution">
    <text evidence="2">The sequence shown here is derived from an EMBL/GenBank/DDBJ whole genome shotgun (WGS) entry which is preliminary data.</text>
</comment>
<dbReference type="STRING" id="1454003.AW10_02048"/>
<name>A0A011QMJ4_9PROT</name>
<dbReference type="EMBL" id="JEMX01000042">
    <property type="protein sequence ID" value="EXI80079.1"/>
    <property type="molecule type" value="Genomic_DNA"/>
</dbReference>
<proteinExistence type="predicted"/>
<gene>
    <name evidence="2" type="ORF">AW10_02048</name>
</gene>
<evidence type="ECO:0000313" key="2">
    <source>
        <dbReference type="EMBL" id="EXI80079.1"/>
    </source>
</evidence>
<reference evidence="2 3" key="1">
    <citation type="submission" date="2014-02" db="EMBL/GenBank/DDBJ databases">
        <title>Expanding our view of genomic diversity in Candidatus Accumulibacter clades.</title>
        <authorList>
            <person name="Skennerton C.T."/>
            <person name="Barr J.J."/>
            <person name="Slater F.R."/>
            <person name="Bond P.L."/>
            <person name="Tyson G.W."/>
        </authorList>
    </citation>
    <scope>NUCLEOTIDE SEQUENCE [LARGE SCALE GENOMIC DNA]</scope>
    <source>
        <strain evidence="3">BA-92</strain>
    </source>
</reference>
<accession>A0A011QMJ4</accession>
<dbReference type="Proteomes" id="UP000021816">
    <property type="component" value="Unassembled WGS sequence"/>
</dbReference>
<feature type="region of interest" description="Disordered" evidence="1">
    <location>
        <begin position="1"/>
        <end position="27"/>
    </location>
</feature>
<organism evidence="2 3">
    <name type="scientific">Candidatus Accumulibacter appositus</name>
    <dbReference type="NCBI Taxonomy" id="1454003"/>
    <lineage>
        <taxon>Bacteria</taxon>
        <taxon>Pseudomonadati</taxon>
        <taxon>Pseudomonadota</taxon>
        <taxon>Betaproteobacteria</taxon>
        <taxon>Candidatus Accumulibacter</taxon>
    </lineage>
</organism>
<protein>
    <submittedName>
        <fullName evidence="2">Uncharacterized protein</fullName>
    </submittedName>
</protein>